<evidence type="ECO:0000259" key="1">
    <source>
        <dbReference type="Pfam" id="PF00583"/>
    </source>
</evidence>
<protein>
    <recommendedName>
        <fullName evidence="1">N-acetyltransferase domain-containing protein</fullName>
    </recommendedName>
</protein>
<dbReference type="AlphaFoldDB" id="A0AAV9NNB9"/>
<keyword evidence="3" id="KW-1185">Reference proteome</keyword>
<dbReference type="GO" id="GO:0016747">
    <property type="term" value="F:acyltransferase activity, transferring groups other than amino-acyl groups"/>
    <property type="evidence" value="ECO:0007669"/>
    <property type="project" value="InterPro"/>
</dbReference>
<reference evidence="2 3" key="1">
    <citation type="submission" date="2023-08" db="EMBL/GenBank/DDBJ databases">
        <title>Black Yeasts Isolated from many extreme environments.</title>
        <authorList>
            <person name="Coleine C."/>
            <person name="Stajich J.E."/>
            <person name="Selbmann L."/>
        </authorList>
    </citation>
    <scope>NUCLEOTIDE SEQUENCE [LARGE SCALE GENOMIC DNA]</scope>
    <source>
        <strain evidence="2 3">CCFEE 5792</strain>
    </source>
</reference>
<dbReference type="Pfam" id="PF00583">
    <property type="entry name" value="Acetyltransf_1"/>
    <property type="match status" value="1"/>
</dbReference>
<dbReference type="RefSeq" id="XP_064710967.1">
    <property type="nucleotide sequence ID" value="XM_064848343.1"/>
</dbReference>
<accession>A0AAV9NNB9</accession>
<gene>
    <name evidence="2" type="ORF">LTR84_004769</name>
</gene>
<organism evidence="2 3">
    <name type="scientific">Exophiala bonariae</name>
    <dbReference type="NCBI Taxonomy" id="1690606"/>
    <lineage>
        <taxon>Eukaryota</taxon>
        <taxon>Fungi</taxon>
        <taxon>Dikarya</taxon>
        <taxon>Ascomycota</taxon>
        <taxon>Pezizomycotina</taxon>
        <taxon>Eurotiomycetes</taxon>
        <taxon>Chaetothyriomycetidae</taxon>
        <taxon>Chaetothyriales</taxon>
        <taxon>Herpotrichiellaceae</taxon>
        <taxon>Exophiala</taxon>
    </lineage>
</organism>
<comment type="caution">
    <text evidence="2">The sequence shown here is derived from an EMBL/GenBank/DDBJ whole genome shotgun (WGS) entry which is preliminary data.</text>
</comment>
<evidence type="ECO:0000313" key="2">
    <source>
        <dbReference type="EMBL" id="KAK5062695.1"/>
    </source>
</evidence>
<dbReference type="CDD" id="cd04301">
    <property type="entry name" value="NAT_SF"/>
    <property type="match status" value="1"/>
</dbReference>
<name>A0AAV9NNB9_9EURO</name>
<proteinExistence type="predicted"/>
<dbReference type="SUPFAM" id="SSF55729">
    <property type="entry name" value="Acyl-CoA N-acyltransferases (Nat)"/>
    <property type="match status" value="1"/>
</dbReference>
<dbReference type="Gene3D" id="3.40.630.30">
    <property type="match status" value="1"/>
</dbReference>
<dbReference type="Proteomes" id="UP001358417">
    <property type="component" value="Unassembled WGS sequence"/>
</dbReference>
<dbReference type="EMBL" id="JAVRRD010000002">
    <property type="protein sequence ID" value="KAK5062695.1"/>
    <property type="molecule type" value="Genomic_DNA"/>
</dbReference>
<sequence>MAYVRKYQPSDHDAMINIICPDTTFVLDDGTGKAVGYLLGCPNTQRFAAQMQEIFLPALDSSQDVPPPPAGTEAVQFFKDPALWARMELYKNLSTSLVRSDTPEILKEYPAHLHIDILPSHQSKGYGPKLLDAWEDEMRKLGVRGCHLGMDPANQAAGRFYKRQGWGVFNELHGAGVGEENQRGSSSGGTILVKRVWS</sequence>
<dbReference type="GeneID" id="89972947"/>
<dbReference type="InterPro" id="IPR016181">
    <property type="entry name" value="Acyl_CoA_acyltransferase"/>
</dbReference>
<feature type="domain" description="N-acetyltransferase" evidence="1">
    <location>
        <begin position="114"/>
        <end position="166"/>
    </location>
</feature>
<dbReference type="InterPro" id="IPR000182">
    <property type="entry name" value="GNAT_dom"/>
</dbReference>
<evidence type="ECO:0000313" key="3">
    <source>
        <dbReference type="Proteomes" id="UP001358417"/>
    </source>
</evidence>